<dbReference type="VEuPathDB" id="GiardiaDB:GL50581_4413"/>
<dbReference type="PROSITE" id="PS50067">
    <property type="entry name" value="KINESIN_MOTOR_2"/>
    <property type="match status" value="1"/>
</dbReference>
<keyword evidence="1" id="KW-0547">Nucleotide-binding</keyword>
<dbReference type="InterPro" id="IPR027640">
    <property type="entry name" value="Kinesin-like_fam"/>
</dbReference>
<accession>V6TI97</accession>
<dbReference type="Pfam" id="PF00225">
    <property type="entry name" value="Kinesin"/>
    <property type="match status" value="2"/>
</dbReference>
<dbReference type="PANTHER" id="PTHR47969:SF29">
    <property type="entry name" value="KINESIN-LIKE PROTEIN"/>
    <property type="match status" value="1"/>
</dbReference>
<dbReference type="EMBL" id="AHGT01000013">
    <property type="protein sequence ID" value="ESU38389.1"/>
    <property type="molecule type" value="Genomic_DNA"/>
</dbReference>
<gene>
    <name evidence="4" type="ORF">DHA2_150765</name>
</gene>
<proteinExistence type="inferred from homology"/>
<dbReference type="Gene3D" id="3.40.850.10">
    <property type="entry name" value="Kinesin motor domain"/>
    <property type="match status" value="1"/>
</dbReference>
<feature type="binding site" evidence="1">
    <location>
        <begin position="89"/>
        <end position="96"/>
    </location>
    <ligand>
        <name>ATP</name>
        <dbReference type="ChEBI" id="CHEBI:30616"/>
    </ligand>
</feature>
<dbReference type="InterPro" id="IPR036961">
    <property type="entry name" value="Kinesin_motor_dom_sf"/>
</dbReference>
<dbReference type="VEuPathDB" id="GiardiaDB:DHA2_150765"/>
<dbReference type="VEuPathDB" id="GiardiaDB:GL50803_0014070"/>
<reference evidence="5" key="1">
    <citation type="submission" date="2012-02" db="EMBL/GenBank/DDBJ databases">
        <title>Genome sequencing of Giardia lamblia Genotypes A2 and B isolates (DH and GS) and comparative analysis with the genomes of Genotypes A1 and E (WB and Pig).</title>
        <authorList>
            <person name="Adam R."/>
            <person name="Dahlstrom E."/>
            <person name="Martens C."/>
            <person name="Bruno D."/>
            <person name="Barbian K."/>
            <person name="Porcella S.F."/>
            <person name="Nash T."/>
        </authorList>
    </citation>
    <scope>NUCLEOTIDE SEQUENCE</scope>
    <source>
        <strain evidence="5">DH</strain>
    </source>
</reference>
<evidence type="ECO:0000313" key="4">
    <source>
        <dbReference type="EMBL" id="ESU38389.1"/>
    </source>
</evidence>
<keyword evidence="1" id="KW-0067">ATP-binding</keyword>
<dbReference type="GO" id="GO:0007052">
    <property type="term" value="P:mitotic spindle organization"/>
    <property type="evidence" value="ECO:0007669"/>
    <property type="project" value="TreeGrafter"/>
</dbReference>
<evidence type="ECO:0000259" key="3">
    <source>
        <dbReference type="PROSITE" id="PS50067"/>
    </source>
</evidence>
<dbReference type="Proteomes" id="UP000018320">
    <property type="component" value="Unassembled WGS sequence"/>
</dbReference>
<dbReference type="PANTHER" id="PTHR47969">
    <property type="entry name" value="CHROMOSOME-ASSOCIATED KINESIN KIF4A-RELATED"/>
    <property type="match status" value="1"/>
</dbReference>
<dbReference type="GO" id="GO:0051231">
    <property type="term" value="P:spindle elongation"/>
    <property type="evidence" value="ECO:0007669"/>
    <property type="project" value="TreeGrafter"/>
</dbReference>
<reference evidence="4 5" key="2">
    <citation type="journal article" date="2013" name="Genome Biol. Evol.">
        <title>Genome sequencing of Giardia lamblia genotypes A2 and B isolates (DH and GS) and comparative analysis with the genomes of genotypes A1 and E (WB and Pig).</title>
        <authorList>
            <person name="Adam R.D."/>
            <person name="Dahlstrom E.W."/>
            <person name="Martens C.A."/>
            <person name="Bruno D.P."/>
            <person name="Barbian K.D."/>
            <person name="Ricklefs S.M."/>
            <person name="Hernandez M.M."/>
            <person name="Narla N.P."/>
            <person name="Patel R.B."/>
            <person name="Porcella S.F."/>
            <person name="Nash T.E."/>
        </authorList>
    </citation>
    <scope>NUCLEOTIDE SEQUENCE [LARGE SCALE GENOMIC DNA]</scope>
    <source>
        <strain evidence="4 5">DH</strain>
    </source>
</reference>
<dbReference type="InterPro" id="IPR027417">
    <property type="entry name" value="P-loop_NTPase"/>
</dbReference>
<dbReference type="VEuPathDB" id="GiardiaDB:QR46_0366"/>
<feature type="domain" description="Kinesin motor" evidence="3">
    <location>
        <begin position="9"/>
        <end position="435"/>
    </location>
</feature>
<dbReference type="AlphaFoldDB" id="V6TI97"/>
<sequence>MNYVNMQRHVKVYARLRPPISADEITNPQCLFSQNCTVVVRPPFANIRSFTLDGVYGPNVTSVDVHDSSLGPLVADFLDGYSCTCFVYGQTGSGKTHTMGFEADTPALSEDRTSLKEEGVCGIFFNRLFHKLQYGPQKYNFATSQLLLSMVQIYNDELEDLLLPRRRISLREAGGFFYISNATCVSVSTAADAMAVVRVGLKNRTTAPTMMNKSSSRSHTVLCVALCKRAPGDKQSSHLFITSAEYLKNTTEESSGTTQGACYRAPRANSAAPALAKERRKSNIPRLEKQNSVILYPLDELHVSTSTTRSFQTHAKTLARTQFDAPAFEAIFYLCDLAGSERVKASKSDGVRLSEATHINQSLSALGNVVSALSKQALGKKISHVPYRDSLLTKLLKPSLAGESRMVAIVTLSPDLASLPETLSTLAFAERCKSLPDRSRPKSFATDIESVSGCDSSMEVNSRAIAEAYLSSIGISLTKLEKHLPDVLLLLNKDSSSQESHETIAILAGENARLRACIGSLVEPSALPKAHAPDTRKSSASGNSRTKCSTHVEESLYSLLVNQCFYIDNLYQQVTASLLHTRTGLVLQQIAASYAKLCIHTSEEERKSMLVIDSKSNKGQIPEDRFVEAVMKSELLCESMQMLYDQGNDATHLLLDKILVAHADRLHREWTSLAKRTVVPPFSYFRDPERLVKFTTELFDVASKELDRMERIFAGKQAEIDFVTAYANMALVQRKKTTLRTSSRPTQSSTSEGIDTSVVSTSYPLSPPSSPSFQGAASLSWLADLPPRPDSTGSNSAF</sequence>
<dbReference type="SMART" id="SM00129">
    <property type="entry name" value="KISc"/>
    <property type="match status" value="1"/>
</dbReference>
<evidence type="ECO:0000256" key="2">
    <source>
        <dbReference type="SAM" id="MobiDB-lite"/>
    </source>
</evidence>
<evidence type="ECO:0000256" key="1">
    <source>
        <dbReference type="PROSITE-ProRule" id="PRU00283"/>
    </source>
</evidence>
<dbReference type="InterPro" id="IPR001752">
    <property type="entry name" value="Kinesin_motor_dom"/>
</dbReference>
<evidence type="ECO:0000313" key="5">
    <source>
        <dbReference type="Proteomes" id="UP000018320"/>
    </source>
</evidence>
<organism evidence="4 5">
    <name type="scientific">Giardia intestinalis</name>
    <name type="common">Giardia lamblia</name>
    <dbReference type="NCBI Taxonomy" id="5741"/>
    <lineage>
        <taxon>Eukaryota</taxon>
        <taxon>Metamonada</taxon>
        <taxon>Diplomonadida</taxon>
        <taxon>Hexamitidae</taxon>
        <taxon>Giardiinae</taxon>
        <taxon>Giardia</taxon>
    </lineage>
</organism>
<dbReference type="GO" id="GO:0005875">
    <property type="term" value="C:microtubule associated complex"/>
    <property type="evidence" value="ECO:0007669"/>
    <property type="project" value="TreeGrafter"/>
</dbReference>
<dbReference type="GO" id="GO:0007018">
    <property type="term" value="P:microtubule-based movement"/>
    <property type="evidence" value="ECO:0007669"/>
    <property type="project" value="InterPro"/>
</dbReference>
<name>V6TI97_GIAIN</name>
<dbReference type="GO" id="GO:0005524">
    <property type="term" value="F:ATP binding"/>
    <property type="evidence" value="ECO:0007669"/>
    <property type="project" value="UniProtKB-UniRule"/>
</dbReference>
<protein>
    <submittedName>
        <fullName evidence="4">Kinesin motor domain protein</fullName>
    </submittedName>
</protein>
<dbReference type="GO" id="GO:0008017">
    <property type="term" value="F:microtubule binding"/>
    <property type="evidence" value="ECO:0007669"/>
    <property type="project" value="InterPro"/>
</dbReference>
<dbReference type="SUPFAM" id="SSF52540">
    <property type="entry name" value="P-loop containing nucleoside triphosphate hydrolases"/>
    <property type="match status" value="1"/>
</dbReference>
<dbReference type="GO" id="GO:0003777">
    <property type="term" value="F:microtubule motor activity"/>
    <property type="evidence" value="ECO:0007669"/>
    <property type="project" value="InterPro"/>
</dbReference>
<comment type="similarity">
    <text evidence="1">Belongs to the TRAFAC class myosin-kinesin ATPase superfamily. Kinesin family.</text>
</comment>
<dbReference type="PRINTS" id="PR00380">
    <property type="entry name" value="KINESINHEAVY"/>
</dbReference>
<feature type="compositionally biased region" description="Low complexity" evidence="2">
    <location>
        <begin position="739"/>
        <end position="764"/>
    </location>
</feature>
<feature type="region of interest" description="Disordered" evidence="2">
    <location>
        <begin position="737"/>
        <end position="775"/>
    </location>
</feature>
<comment type="caution">
    <text evidence="4">The sequence shown here is derived from an EMBL/GenBank/DDBJ whole genome shotgun (WGS) entry which is preliminary data.</text>
</comment>
<keyword evidence="1" id="KW-0505">Motor protein</keyword>